<dbReference type="EMBL" id="JAAIUW010000006">
    <property type="protein sequence ID" value="KAF7828707.1"/>
    <property type="molecule type" value="Genomic_DNA"/>
</dbReference>
<gene>
    <name evidence="2" type="ORF">G2W53_019871</name>
</gene>
<sequence length="29" mass="3160">MEDDTIRKANIPRSQLSYGSDADYGRSGG</sequence>
<evidence type="ECO:0000256" key="1">
    <source>
        <dbReference type="SAM" id="MobiDB-lite"/>
    </source>
</evidence>
<evidence type="ECO:0000313" key="3">
    <source>
        <dbReference type="Proteomes" id="UP000634136"/>
    </source>
</evidence>
<accession>A0A834TUU8</accession>
<protein>
    <submittedName>
        <fullName evidence="2">Uncharacterized protein</fullName>
    </submittedName>
</protein>
<evidence type="ECO:0000313" key="2">
    <source>
        <dbReference type="EMBL" id="KAF7828707.1"/>
    </source>
</evidence>
<comment type="caution">
    <text evidence="2">The sequence shown here is derived from an EMBL/GenBank/DDBJ whole genome shotgun (WGS) entry which is preliminary data.</text>
</comment>
<keyword evidence="3" id="KW-1185">Reference proteome</keyword>
<dbReference type="AlphaFoldDB" id="A0A834TUU8"/>
<reference evidence="2" key="1">
    <citation type="submission" date="2020-09" db="EMBL/GenBank/DDBJ databases">
        <title>Genome-Enabled Discovery of Anthraquinone Biosynthesis in Senna tora.</title>
        <authorList>
            <person name="Kang S.-H."/>
            <person name="Pandey R.P."/>
            <person name="Lee C.-M."/>
            <person name="Sim J.-S."/>
            <person name="Jeong J.-T."/>
            <person name="Choi B.-S."/>
            <person name="Jung M."/>
            <person name="Ginzburg D."/>
            <person name="Zhao K."/>
            <person name="Won S.Y."/>
            <person name="Oh T.-J."/>
            <person name="Yu Y."/>
            <person name="Kim N.-H."/>
            <person name="Lee O.R."/>
            <person name="Lee T.-H."/>
            <person name="Bashyal P."/>
            <person name="Kim T.-S."/>
            <person name="Lee W.-H."/>
            <person name="Kawkins C."/>
            <person name="Kim C.-K."/>
            <person name="Kim J.S."/>
            <person name="Ahn B.O."/>
            <person name="Rhee S.Y."/>
            <person name="Sohng J.K."/>
        </authorList>
    </citation>
    <scope>NUCLEOTIDE SEQUENCE</scope>
    <source>
        <tissue evidence="2">Leaf</tissue>
    </source>
</reference>
<name>A0A834TUU8_9FABA</name>
<dbReference type="Proteomes" id="UP000634136">
    <property type="component" value="Unassembled WGS sequence"/>
</dbReference>
<organism evidence="2 3">
    <name type="scientific">Senna tora</name>
    <dbReference type="NCBI Taxonomy" id="362788"/>
    <lineage>
        <taxon>Eukaryota</taxon>
        <taxon>Viridiplantae</taxon>
        <taxon>Streptophyta</taxon>
        <taxon>Embryophyta</taxon>
        <taxon>Tracheophyta</taxon>
        <taxon>Spermatophyta</taxon>
        <taxon>Magnoliopsida</taxon>
        <taxon>eudicotyledons</taxon>
        <taxon>Gunneridae</taxon>
        <taxon>Pentapetalae</taxon>
        <taxon>rosids</taxon>
        <taxon>fabids</taxon>
        <taxon>Fabales</taxon>
        <taxon>Fabaceae</taxon>
        <taxon>Caesalpinioideae</taxon>
        <taxon>Cassia clade</taxon>
        <taxon>Senna</taxon>
    </lineage>
</organism>
<feature type="region of interest" description="Disordered" evidence="1">
    <location>
        <begin position="1"/>
        <end position="29"/>
    </location>
</feature>
<proteinExistence type="predicted"/>